<protein>
    <submittedName>
        <fullName evidence="1">Uncharacterized protein</fullName>
    </submittedName>
</protein>
<dbReference type="AlphaFoldDB" id="A0ABD3CTA7"/>
<proteinExistence type="predicted"/>
<gene>
    <name evidence="1" type="ORF">CASFOL_022760</name>
</gene>
<comment type="caution">
    <text evidence="1">The sequence shown here is derived from an EMBL/GenBank/DDBJ whole genome shotgun (WGS) entry which is preliminary data.</text>
</comment>
<accession>A0ABD3CTA7</accession>
<name>A0ABD3CTA7_9LAMI</name>
<evidence type="ECO:0000313" key="2">
    <source>
        <dbReference type="Proteomes" id="UP001632038"/>
    </source>
</evidence>
<reference evidence="2" key="1">
    <citation type="journal article" date="2024" name="IScience">
        <title>Strigolactones Initiate the Formation of Haustorium-like Structures in Castilleja.</title>
        <authorList>
            <person name="Buerger M."/>
            <person name="Peterson D."/>
            <person name="Chory J."/>
        </authorList>
    </citation>
    <scope>NUCLEOTIDE SEQUENCE [LARGE SCALE GENOMIC DNA]</scope>
</reference>
<dbReference type="Proteomes" id="UP001632038">
    <property type="component" value="Unassembled WGS sequence"/>
</dbReference>
<keyword evidence="2" id="KW-1185">Reference proteome</keyword>
<sequence>MVVLTKVIRSCVLAREHDEYQSNEIAVEFCWRLRKKVSVFVVILGRQEVEVNLNF</sequence>
<organism evidence="1 2">
    <name type="scientific">Castilleja foliolosa</name>
    <dbReference type="NCBI Taxonomy" id="1961234"/>
    <lineage>
        <taxon>Eukaryota</taxon>
        <taxon>Viridiplantae</taxon>
        <taxon>Streptophyta</taxon>
        <taxon>Embryophyta</taxon>
        <taxon>Tracheophyta</taxon>
        <taxon>Spermatophyta</taxon>
        <taxon>Magnoliopsida</taxon>
        <taxon>eudicotyledons</taxon>
        <taxon>Gunneridae</taxon>
        <taxon>Pentapetalae</taxon>
        <taxon>asterids</taxon>
        <taxon>lamiids</taxon>
        <taxon>Lamiales</taxon>
        <taxon>Orobanchaceae</taxon>
        <taxon>Pedicularideae</taxon>
        <taxon>Castillejinae</taxon>
        <taxon>Castilleja</taxon>
    </lineage>
</organism>
<evidence type="ECO:0000313" key="1">
    <source>
        <dbReference type="EMBL" id="KAL3633233.1"/>
    </source>
</evidence>
<dbReference type="EMBL" id="JAVIJP010000030">
    <property type="protein sequence ID" value="KAL3633233.1"/>
    <property type="molecule type" value="Genomic_DNA"/>
</dbReference>